<dbReference type="OrthoDB" id="9808002at2"/>
<dbReference type="InterPro" id="IPR020578">
    <property type="entry name" value="Aminotrans_V_PyrdxlP_BS"/>
</dbReference>
<evidence type="ECO:0000256" key="5">
    <source>
        <dbReference type="ARBA" id="ARBA00022679"/>
    </source>
</evidence>
<dbReference type="AlphaFoldDB" id="A0A368TNA4"/>
<evidence type="ECO:0000256" key="3">
    <source>
        <dbReference type="ARBA" id="ARBA00006490"/>
    </source>
</evidence>
<dbReference type="EMBL" id="QPIJ01000099">
    <property type="protein sequence ID" value="RCV85786.1"/>
    <property type="molecule type" value="Genomic_DNA"/>
</dbReference>
<evidence type="ECO:0000259" key="14">
    <source>
        <dbReference type="Pfam" id="PF00266"/>
    </source>
</evidence>
<comment type="caution">
    <text evidence="15">The sequence shown here is derived from an EMBL/GenBank/DDBJ whole genome shotgun (WGS) entry which is preliminary data.</text>
</comment>
<evidence type="ECO:0000256" key="6">
    <source>
        <dbReference type="ARBA" id="ARBA00022723"/>
    </source>
</evidence>
<dbReference type="EC" id="2.8.1.7" evidence="4"/>
<dbReference type="InterPro" id="IPR015424">
    <property type="entry name" value="PyrdxlP-dep_Trfase"/>
</dbReference>
<dbReference type="GO" id="GO:0046872">
    <property type="term" value="F:metal ion binding"/>
    <property type="evidence" value="ECO:0007669"/>
    <property type="project" value="UniProtKB-KW"/>
</dbReference>
<gene>
    <name evidence="15" type="ORF">DU506_20330</name>
</gene>
<dbReference type="GO" id="GO:0051536">
    <property type="term" value="F:iron-sulfur cluster binding"/>
    <property type="evidence" value="ECO:0007669"/>
    <property type="project" value="UniProtKB-KW"/>
</dbReference>
<dbReference type="PIRSF" id="PIRSF005572">
    <property type="entry name" value="NifS"/>
    <property type="match status" value="1"/>
</dbReference>
<dbReference type="InterPro" id="IPR016454">
    <property type="entry name" value="Cysteine_dSase"/>
</dbReference>
<protein>
    <recommendedName>
        <fullName evidence="4">cysteine desulfurase</fullName>
        <ecNumber evidence="4">2.8.1.7</ecNumber>
    </recommendedName>
    <alternativeName>
        <fullName evidence="11">Nitrogenase metalloclusters biosynthesis protein NifS</fullName>
    </alternativeName>
</protein>
<dbReference type="FunFam" id="3.40.640.10:FF:000084">
    <property type="entry name" value="IscS-like cysteine desulfurase"/>
    <property type="match status" value="1"/>
</dbReference>
<evidence type="ECO:0000256" key="11">
    <source>
        <dbReference type="ARBA" id="ARBA00031911"/>
    </source>
</evidence>
<comment type="cofactor">
    <cofactor evidence="1 13">
        <name>pyridoxal 5'-phosphate</name>
        <dbReference type="ChEBI" id="CHEBI:597326"/>
    </cofactor>
</comment>
<keyword evidence="16" id="KW-1185">Reference proteome</keyword>
<feature type="domain" description="Aminotransferase class V" evidence="14">
    <location>
        <begin position="5"/>
        <end position="363"/>
    </location>
</feature>
<dbReference type="Gene3D" id="3.90.1150.10">
    <property type="entry name" value="Aspartate Aminotransferase, domain 1"/>
    <property type="match status" value="1"/>
</dbReference>
<dbReference type="SUPFAM" id="SSF53383">
    <property type="entry name" value="PLP-dependent transferases"/>
    <property type="match status" value="1"/>
</dbReference>
<keyword evidence="5" id="KW-0808">Transferase</keyword>
<evidence type="ECO:0000256" key="10">
    <source>
        <dbReference type="ARBA" id="ARBA00023231"/>
    </source>
</evidence>
<dbReference type="Proteomes" id="UP000253204">
    <property type="component" value="Unassembled WGS sequence"/>
</dbReference>
<evidence type="ECO:0000256" key="4">
    <source>
        <dbReference type="ARBA" id="ARBA00012239"/>
    </source>
</evidence>
<dbReference type="GO" id="GO:0031071">
    <property type="term" value="F:cysteine desulfurase activity"/>
    <property type="evidence" value="ECO:0007669"/>
    <property type="project" value="UniProtKB-EC"/>
</dbReference>
<evidence type="ECO:0000313" key="15">
    <source>
        <dbReference type="EMBL" id="RCV85786.1"/>
    </source>
</evidence>
<dbReference type="RefSeq" id="WP_114488675.1">
    <property type="nucleotide sequence ID" value="NZ_CBCSHM010000115.1"/>
</dbReference>
<dbReference type="Gene3D" id="1.10.260.50">
    <property type="match status" value="1"/>
</dbReference>
<proteinExistence type="inferred from homology"/>
<dbReference type="Gene3D" id="3.40.640.10">
    <property type="entry name" value="Type I PLP-dependent aspartate aminotransferase-like (Major domain)"/>
    <property type="match status" value="1"/>
</dbReference>
<dbReference type="Pfam" id="PF00266">
    <property type="entry name" value="Aminotran_5"/>
    <property type="match status" value="1"/>
</dbReference>
<comment type="catalytic activity">
    <reaction evidence="12">
        <text>(sulfur carrier)-H + L-cysteine = (sulfur carrier)-SH + L-alanine</text>
        <dbReference type="Rhea" id="RHEA:43892"/>
        <dbReference type="Rhea" id="RHEA-COMP:14737"/>
        <dbReference type="Rhea" id="RHEA-COMP:14739"/>
        <dbReference type="ChEBI" id="CHEBI:29917"/>
        <dbReference type="ChEBI" id="CHEBI:35235"/>
        <dbReference type="ChEBI" id="CHEBI:57972"/>
        <dbReference type="ChEBI" id="CHEBI:64428"/>
        <dbReference type="EC" id="2.8.1.7"/>
    </reaction>
</comment>
<dbReference type="InterPro" id="IPR015422">
    <property type="entry name" value="PyrdxlP-dep_Trfase_small"/>
</dbReference>
<evidence type="ECO:0000256" key="9">
    <source>
        <dbReference type="ARBA" id="ARBA00023014"/>
    </source>
</evidence>
<evidence type="ECO:0000256" key="7">
    <source>
        <dbReference type="ARBA" id="ARBA00022898"/>
    </source>
</evidence>
<dbReference type="InterPro" id="IPR015421">
    <property type="entry name" value="PyrdxlP-dep_Trfase_major"/>
</dbReference>
<keyword evidence="10" id="KW-0535">Nitrogen fixation</keyword>
<evidence type="ECO:0000256" key="1">
    <source>
        <dbReference type="ARBA" id="ARBA00001933"/>
    </source>
</evidence>
<keyword evidence="8" id="KW-0408">Iron</keyword>
<organism evidence="15 16">
    <name type="scientific">Vreelandella rituensis</name>
    <dbReference type="NCBI Taxonomy" id="2282306"/>
    <lineage>
        <taxon>Bacteria</taxon>
        <taxon>Pseudomonadati</taxon>
        <taxon>Pseudomonadota</taxon>
        <taxon>Gammaproteobacteria</taxon>
        <taxon>Oceanospirillales</taxon>
        <taxon>Halomonadaceae</taxon>
        <taxon>Vreelandella</taxon>
    </lineage>
</organism>
<dbReference type="PANTHER" id="PTHR11601">
    <property type="entry name" value="CYSTEINE DESULFURYLASE FAMILY MEMBER"/>
    <property type="match status" value="1"/>
</dbReference>
<evidence type="ECO:0000313" key="16">
    <source>
        <dbReference type="Proteomes" id="UP000253204"/>
    </source>
</evidence>
<name>A0A368TNA4_9GAMM</name>
<keyword evidence="6" id="KW-0479">Metal-binding</keyword>
<evidence type="ECO:0000256" key="12">
    <source>
        <dbReference type="ARBA" id="ARBA00050776"/>
    </source>
</evidence>
<keyword evidence="7" id="KW-0663">Pyridoxal phosphate</keyword>
<dbReference type="InterPro" id="IPR000192">
    <property type="entry name" value="Aminotrans_V_dom"/>
</dbReference>
<evidence type="ECO:0000256" key="2">
    <source>
        <dbReference type="ARBA" id="ARBA00003120"/>
    </source>
</evidence>
<comment type="function">
    <text evidence="2">Catalyzes the removal of elemental sulfur atoms from cysteine to produce alanine. Seems to participate in the biosynthesis of the nitrogenase metalloclusters by providing the inorganic sulfur required for the Fe-S core formation.</text>
</comment>
<evidence type="ECO:0000256" key="8">
    <source>
        <dbReference type="ARBA" id="ARBA00023004"/>
    </source>
</evidence>
<dbReference type="PROSITE" id="PS00595">
    <property type="entry name" value="AA_TRANSFER_CLASS_5"/>
    <property type="match status" value="1"/>
</dbReference>
<reference evidence="15 16" key="1">
    <citation type="submission" date="2018-07" db="EMBL/GenBank/DDBJ databases">
        <title>Halomonas rutogse sp. nov., isolated from Lake TangqianCo on Tibetan Plateau.</title>
        <authorList>
            <person name="Lu H."/>
            <person name="Xing P."/>
            <person name="Wu Q."/>
        </authorList>
    </citation>
    <scope>NUCLEOTIDE SEQUENCE [LARGE SCALE GENOMIC DNA]</scope>
    <source>
        <strain evidence="15 16">TQ8S</strain>
    </source>
</reference>
<dbReference type="PANTHER" id="PTHR11601:SF34">
    <property type="entry name" value="CYSTEINE DESULFURASE"/>
    <property type="match status" value="1"/>
</dbReference>
<evidence type="ECO:0000256" key="13">
    <source>
        <dbReference type="RuleBase" id="RU004504"/>
    </source>
</evidence>
<keyword evidence="9" id="KW-0411">Iron-sulfur</keyword>
<accession>A0A368TNA4</accession>
<comment type="similarity">
    <text evidence="3">Belongs to the class-V pyridoxal-phosphate-dependent aminotransferase family. NifS/IscS subfamily.</text>
</comment>
<sequence>MSVPVYLDHNATTPVASEVAEAMSIALRKSFGNPSSAYPLGQAAAEQVAVARNAVASLIGAKAENLVFTGCATEANNLALLGVASACTPNKRHLVISAVEHPAVMAPARQLEAQGWRLTIVPVDEAGRVSVEAVVDAVRPDTALVSIMLANNEVGTLQPVADIAKQLDNSDVLLHTDAAQAVGKIAVDVEALGIDLLTIAGHKFQASKGIGALYVRQGTPIRQILFGANHERGLRPGTENVPAIIGLGVAAELAAKRLAQANTAMRDRRDQLHQLLSASIPGLSLNGHFEARLPNTLNVSFPYVSGQALLNAASDTVMASVGSACHAGESAPSGVLGAMGLDTQRALGAVRLSMGWDTTQDEIATAAAALVHAWRHLAYGA</sequence>